<gene>
    <name evidence="2" type="ORF">ERS852498_02526</name>
</gene>
<dbReference type="Pfam" id="PF12958">
    <property type="entry name" value="DUF3847"/>
    <property type="match status" value="1"/>
</dbReference>
<organism evidence="2 3">
    <name type="scientific">Fusicatenibacter saccharivorans</name>
    <dbReference type="NCBI Taxonomy" id="1150298"/>
    <lineage>
        <taxon>Bacteria</taxon>
        <taxon>Bacillati</taxon>
        <taxon>Bacillota</taxon>
        <taxon>Clostridia</taxon>
        <taxon>Lachnospirales</taxon>
        <taxon>Lachnospiraceae</taxon>
        <taxon>Fusicatenibacter</taxon>
    </lineage>
</organism>
<dbReference type="RefSeq" id="WP_055267412.1">
    <property type="nucleotide sequence ID" value="NZ_CZAL01000014.1"/>
</dbReference>
<reference evidence="2 3" key="1">
    <citation type="submission" date="2015-09" db="EMBL/GenBank/DDBJ databases">
        <authorList>
            <consortium name="Pathogen Informatics"/>
        </authorList>
    </citation>
    <scope>NUCLEOTIDE SEQUENCE [LARGE SCALE GENOMIC DNA]</scope>
    <source>
        <strain evidence="2 3">2789STDY5834885</strain>
    </source>
</reference>
<dbReference type="InterPro" id="IPR024215">
    <property type="entry name" value="DUF3847"/>
</dbReference>
<evidence type="ECO:0000256" key="1">
    <source>
        <dbReference type="SAM" id="Coils"/>
    </source>
</evidence>
<dbReference type="Proteomes" id="UP000095709">
    <property type="component" value="Unassembled WGS sequence"/>
</dbReference>
<accession>A0A174Q9D3</accession>
<evidence type="ECO:0000313" key="3">
    <source>
        <dbReference type="Proteomes" id="UP000095709"/>
    </source>
</evidence>
<proteinExistence type="predicted"/>
<feature type="coiled-coil region" evidence="1">
    <location>
        <begin position="11"/>
        <end position="48"/>
    </location>
</feature>
<sequence length="121" mass="14225">MSRAKNPKYESMSLEELKANMEKSKKELEHAIHNKNILEQRKKLVERKERSHRLIVKGAEFEKAFPLSRDLEQEEVQEVMDQLQNSSYNKSIVRQVHIAVLHKEQQQIAEAVEKTERGDDS</sequence>
<protein>
    <submittedName>
        <fullName evidence="2">Protein of uncharacterized function (DUF3847)</fullName>
    </submittedName>
</protein>
<dbReference type="EMBL" id="CZAL01000014">
    <property type="protein sequence ID" value="CUP67510.1"/>
    <property type="molecule type" value="Genomic_DNA"/>
</dbReference>
<name>A0A174Q9D3_9FIRM</name>
<dbReference type="AlphaFoldDB" id="A0A174Q9D3"/>
<keyword evidence="1" id="KW-0175">Coiled coil</keyword>
<evidence type="ECO:0000313" key="2">
    <source>
        <dbReference type="EMBL" id="CUP67510.1"/>
    </source>
</evidence>